<keyword evidence="2" id="KW-0472">Membrane</keyword>
<dbReference type="STRING" id="47428.A0A284S7W9"/>
<feature type="transmembrane region" description="Helical" evidence="2">
    <location>
        <begin position="31"/>
        <end position="49"/>
    </location>
</feature>
<accession>A0A284S7W9</accession>
<feature type="transmembrane region" description="Helical" evidence="2">
    <location>
        <begin position="256"/>
        <end position="274"/>
    </location>
</feature>
<proteinExistence type="predicted"/>
<gene>
    <name evidence="3" type="ORF">ARMOST_20653</name>
</gene>
<organism evidence="3 4">
    <name type="scientific">Armillaria ostoyae</name>
    <name type="common">Armillaria root rot fungus</name>
    <dbReference type="NCBI Taxonomy" id="47428"/>
    <lineage>
        <taxon>Eukaryota</taxon>
        <taxon>Fungi</taxon>
        <taxon>Dikarya</taxon>
        <taxon>Basidiomycota</taxon>
        <taxon>Agaricomycotina</taxon>
        <taxon>Agaricomycetes</taxon>
        <taxon>Agaricomycetidae</taxon>
        <taxon>Agaricales</taxon>
        <taxon>Marasmiineae</taxon>
        <taxon>Physalacriaceae</taxon>
        <taxon>Armillaria</taxon>
    </lineage>
</organism>
<evidence type="ECO:0000256" key="1">
    <source>
        <dbReference type="SAM" id="MobiDB-lite"/>
    </source>
</evidence>
<dbReference type="EMBL" id="FUEG01000040">
    <property type="protein sequence ID" value="SJL17111.1"/>
    <property type="molecule type" value="Genomic_DNA"/>
</dbReference>
<feature type="transmembrane region" description="Helical" evidence="2">
    <location>
        <begin position="183"/>
        <end position="209"/>
    </location>
</feature>
<reference evidence="4" key="1">
    <citation type="journal article" date="2017" name="Nat. Ecol. Evol.">
        <title>Genome expansion and lineage-specific genetic innovations in the forest pathogenic fungi Armillaria.</title>
        <authorList>
            <person name="Sipos G."/>
            <person name="Prasanna A.N."/>
            <person name="Walter M.C."/>
            <person name="O'Connor E."/>
            <person name="Balint B."/>
            <person name="Krizsan K."/>
            <person name="Kiss B."/>
            <person name="Hess J."/>
            <person name="Varga T."/>
            <person name="Slot J."/>
            <person name="Riley R."/>
            <person name="Boka B."/>
            <person name="Rigling D."/>
            <person name="Barry K."/>
            <person name="Lee J."/>
            <person name="Mihaltcheva S."/>
            <person name="LaButti K."/>
            <person name="Lipzen A."/>
            <person name="Waldron R."/>
            <person name="Moloney N.M."/>
            <person name="Sperisen C."/>
            <person name="Kredics L."/>
            <person name="Vagvoelgyi C."/>
            <person name="Patrignani A."/>
            <person name="Fitzpatrick D."/>
            <person name="Nagy I."/>
            <person name="Doyle S."/>
            <person name="Anderson J.B."/>
            <person name="Grigoriev I.V."/>
            <person name="Gueldener U."/>
            <person name="Muensterkoetter M."/>
            <person name="Nagy L.G."/>
        </authorList>
    </citation>
    <scope>NUCLEOTIDE SEQUENCE [LARGE SCALE GENOMIC DNA]</scope>
    <source>
        <strain evidence="4">C18/9</strain>
    </source>
</reference>
<keyword evidence="2" id="KW-0812">Transmembrane</keyword>
<dbReference type="OMA" id="VNDNSHS"/>
<evidence type="ECO:0000256" key="2">
    <source>
        <dbReference type="SAM" id="Phobius"/>
    </source>
</evidence>
<sequence length="327" mass="36939">MQASPPVLSQDERDDIVDVINLSLNRMILRALLYGLYTGIVAITLWTVFSSPKRLRSAFLCTIIIALHILSTIAFGNNWTFERWVLIDNGDNYYSIYSALLDDGAQWRAYYLIDGITGGISTLLVDITIIWRCWTLWDRQWQVVSMPILCVIGSTVIKVMQMFSDIRTLTDDSPEAGQFTPEIDWSLIYIILMLATTLICTLLIVYRIVRKVREMSASRKIIEMLIQSSAMYSLFLIVYLALVSRNLEAGYYADTFVAYVKAIAPTLLVGRVSAHANASSRRQQMVAMWENHPPLVGCFREEVNDNSHSPDDGHQTVSGSSMGKETV</sequence>
<feature type="compositionally biased region" description="Basic and acidic residues" evidence="1">
    <location>
        <begin position="301"/>
        <end position="314"/>
    </location>
</feature>
<feature type="transmembrane region" description="Helical" evidence="2">
    <location>
        <begin position="221"/>
        <end position="244"/>
    </location>
</feature>
<feature type="transmembrane region" description="Helical" evidence="2">
    <location>
        <begin position="143"/>
        <end position="163"/>
    </location>
</feature>
<feature type="transmembrane region" description="Helical" evidence="2">
    <location>
        <begin position="58"/>
        <end position="76"/>
    </location>
</feature>
<dbReference type="OrthoDB" id="2952175at2759"/>
<feature type="compositionally biased region" description="Polar residues" evidence="1">
    <location>
        <begin position="315"/>
        <end position="327"/>
    </location>
</feature>
<name>A0A284S7W9_ARMOS</name>
<dbReference type="AlphaFoldDB" id="A0A284S7W9"/>
<evidence type="ECO:0000313" key="3">
    <source>
        <dbReference type="EMBL" id="SJL17111.1"/>
    </source>
</evidence>
<keyword evidence="4" id="KW-1185">Reference proteome</keyword>
<feature type="transmembrane region" description="Helical" evidence="2">
    <location>
        <begin position="109"/>
        <end position="131"/>
    </location>
</feature>
<protein>
    <submittedName>
        <fullName evidence="3">Uncharacterized protein</fullName>
    </submittedName>
</protein>
<dbReference type="Proteomes" id="UP000219338">
    <property type="component" value="Unassembled WGS sequence"/>
</dbReference>
<feature type="region of interest" description="Disordered" evidence="1">
    <location>
        <begin position="301"/>
        <end position="327"/>
    </location>
</feature>
<evidence type="ECO:0000313" key="4">
    <source>
        <dbReference type="Proteomes" id="UP000219338"/>
    </source>
</evidence>
<keyword evidence="2" id="KW-1133">Transmembrane helix</keyword>